<evidence type="ECO:0000256" key="1">
    <source>
        <dbReference type="SAM" id="MobiDB-lite"/>
    </source>
</evidence>
<dbReference type="Proteomes" id="UP001163947">
    <property type="component" value="Chromosome"/>
</dbReference>
<proteinExistence type="predicted"/>
<protein>
    <submittedName>
        <fullName evidence="2">Uncharacterized protein</fullName>
    </submittedName>
</protein>
<evidence type="ECO:0000313" key="3">
    <source>
        <dbReference type="Proteomes" id="UP001163947"/>
    </source>
</evidence>
<accession>A0AA46NWS0</accession>
<sequence>MSITAPATHASEPTEWLARLTRTRPDAAARIAWLTGVLGSIRWAPALCVPLRPHASSETTTDHDPFLEPHRRTTA</sequence>
<evidence type="ECO:0000313" key="2">
    <source>
        <dbReference type="EMBL" id="UYF95459.1"/>
    </source>
</evidence>
<name>A0AA46NWS0_9NOCA</name>
<gene>
    <name evidence="2" type="ORF">OCS65_06765</name>
</gene>
<reference evidence="2" key="1">
    <citation type="submission" date="2022-09" db="EMBL/GenBank/DDBJ databases">
        <title>The genome sequence of Rhodococcus aetherivorans N1.</title>
        <authorList>
            <person name="Jiang W."/>
        </authorList>
    </citation>
    <scope>NUCLEOTIDE SEQUENCE</scope>
    <source>
        <strain evidence="2">N1</strain>
    </source>
</reference>
<dbReference type="AlphaFoldDB" id="A0AA46NWS0"/>
<feature type="region of interest" description="Disordered" evidence="1">
    <location>
        <begin position="54"/>
        <end position="75"/>
    </location>
</feature>
<dbReference type="RefSeq" id="WP_263509234.1">
    <property type="nucleotide sequence ID" value="NZ_CP106982.1"/>
</dbReference>
<organism evidence="2 3">
    <name type="scientific">Rhodococcus aetherivorans</name>
    <dbReference type="NCBI Taxonomy" id="191292"/>
    <lineage>
        <taxon>Bacteria</taxon>
        <taxon>Bacillati</taxon>
        <taxon>Actinomycetota</taxon>
        <taxon>Actinomycetes</taxon>
        <taxon>Mycobacteriales</taxon>
        <taxon>Nocardiaceae</taxon>
        <taxon>Rhodococcus</taxon>
    </lineage>
</organism>
<dbReference type="GeneID" id="83620104"/>
<feature type="compositionally biased region" description="Basic and acidic residues" evidence="1">
    <location>
        <begin position="60"/>
        <end position="75"/>
    </location>
</feature>
<dbReference type="EMBL" id="CP106982">
    <property type="protein sequence ID" value="UYF95459.1"/>
    <property type="molecule type" value="Genomic_DNA"/>
</dbReference>